<evidence type="ECO:0000256" key="11">
    <source>
        <dbReference type="ARBA" id="ARBA00023055"/>
    </source>
</evidence>
<keyword evidence="4" id="KW-1003">Cell membrane</keyword>
<dbReference type="FunFam" id="3.40.50.300:FF:000293">
    <property type="entry name" value="ATP binding cassette subfamily C member 1"/>
    <property type="match status" value="1"/>
</dbReference>
<dbReference type="SMART" id="SM00382">
    <property type="entry name" value="AAA"/>
    <property type="match status" value="2"/>
</dbReference>
<feature type="transmembrane region" description="Helical" evidence="16">
    <location>
        <begin position="640"/>
        <end position="669"/>
    </location>
</feature>
<dbReference type="PROSITE" id="PS50893">
    <property type="entry name" value="ABC_TRANSPORTER_2"/>
    <property type="match status" value="2"/>
</dbReference>
<feature type="domain" description="ABC transporter" evidence="17">
    <location>
        <begin position="738"/>
        <end position="962"/>
    </location>
</feature>
<reference evidence="19" key="1">
    <citation type="submission" date="2018-07" db="EMBL/GenBank/DDBJ databases">
        <title>Comparative genomics of catfishes provides insights into carnivory and benthic adaptation.</title>
        <authorList>
            <person name="Zhang Y."/>
            <person name="Wang D."/>
            <person name="Peng Z."/>
            <person name="Zheng S."/>
            <person name="Shao F."/>
            <person name="Tao W."/>
        </authorList>
    </citation>
    <scope>NUCLEOTIDE SEQUENCE</scope>
    <source>
        <strain evidence="19">Chongqing</strain>
    </source>
</reference>
<dbReference type="InterPro" id="IPR003439">
    <property type="entry name" value="ABC_transporter-like_ATP-bd"/>
</dbReference>
<evidence type="ECO:0000256" key="7">
    <source>
        <dbReference type="ARBA" id="ARBA00022741"/>
    </source>
</evidence>
<dbReference type="CDD" id="cd03250">
    <property type="entry name" value="ABCC_MRP_domain1"/>
    <property type="match status" value="1"/>
</dbReference>
<dbReference type="InterPro" id="IPR036822">
    <property type="entry name" value="CutC-like_dom_sf"/>
</dbReference>
<evidence type="ECO:0000259" key="17">
    <source>
        <dbReference type="PROSITE" id="PS50893"/>
    </source>
</evidence>
<dbReference type="CDD" id="cd18595">
    <property type="entry name" value="ABC_6TM_MRP1_2_3_6_D1_like"/>
    <property type="match status" value="1"/>
</dbReference>
<dbReference type="GO" id="GO:0008559">
    <property type="term" value="F:ABC-type xenobiotic transporter activity"/>
    <property type="evidence" value="ECO:0007669"/>
    <property type="project" value="UniProtKB-EC"/>
</dbReference>
<feature type="transmembrane region" description="Helical" evidence="16">
    <location>
        <begin position="459"/>
        <end position="479"/>
    </location>
</feature>
<keyword evidence="6" id="KW-0677">Repeat</keyword>
<dbReference type="SUPFAM" id="SSF52540">
    <property type="entry name" value="P-loop containing nucleoside triphosphate hydrolases"/>
    <property type="match status" value="2"/>
</dbReference>
<accession>A0AAD5AZV0</accession>
<dbReference type="PANTHER" id="PTHR24223">
    <property type="entry name" value="ATP-BINDING CASSETTE SUB-FAMILY C"/>
    <property type="match status" value="1"/>
</dbReference>
<organism evidence="19 20">
    <name type="scientific">Silurus asotus</name>
    <name type="common">Amur catfish</name>
    <name type="synonym">Parasilurus asotus</name>
    <dbReference type="NCBI Taxonomy" id="30991"/>
    <lineage>
        <taxon>Eukaryota</taxon>
        <taxon>Metazoa</taxon>
        <taxon>Chordata</taxon>
        <taxon>Craniata</taxon>
        <taxon>Vertebrata</taxon>
        <taxon>Euteleostomi</taxon>
        <taxon>Actinopterygii</taxon>
        <taxon>Neopterygii</taxon>
        <taxon>Teleostei</taxon>
        <taxon>Ostariophysi</taxon>
        <taxon>Siluriformes</taxon>
        <taxon>Siluridae</taxon>
        <taxon>Silurus</taxon>
    </lineage>
</organism>
<evidence type="ECO:0000256" key="8">
    <source>
        <dbReference type="ARBA" id="ARBA00022840"/>
    </source>
</evidence>
<feature type="domain" description="ABC transporter" evidence="17">
    <location>
        <begin position="1409"/>
        <end position="1643"/>
    </location>
</feature>
<feature type="transmembrane region" description="Helical" evidence="16">
    <location>
        <begin position="271"/>
        <end position="291"/>
    </location>
</feature>
<dbReference type="FunFam" id="1.20.1560.10:FF:000001">
    <property type="entry name" value="ATP-binding cassette subfamily C member 1"/>
    <property type="match status" value="1"/>
</dbReference>
<keyword evidence="9" id="KW-1278">Translocase</keyword>
<dbReference type="FunFam" id="3.40.50.300:FF:000074">
    <property type="entry name" value="Multidrug resistance-associated protein 5 isoform 1"/>
    <property type="match status" value="1"/>
</dbReference>
<comment type="catalytic activity">
    <reaction evidence="13">
        <text>ATP + H2O + xenobioticSide 1 = ADP + phosphate + xenobioticSide 2.</text>
        <dbReference type="EC" id="7.6.2.2"/>
    </reaction>
</comment>
<feature type="transmembrane region" description="Helical" evidence="16">
    <location>
        <begin position="1316"/>
        <end position="1337"/>
    </location>
</feature>
<evidence type="ECO:0000256" key="13">
    <source>
        <dbReference type="ARBA" id="ARBA00034018"/>
    </source>
</evidence>
<protein>
    <submittedName>
        <fullName evidence="19">Canalicular multispecific organic anion transporter 1</fullName>
    </submittedName>
</protein>
<dbReference type="InterPro" id="IPR005292">
    <property type="entry name" value="MRP"/>
</dbReference>
<feature type="transmembrane region" description="Helical" evidence="16">
    <location>
        <begin position="1213"/>
        <end position="1246"/>
    </location>
</feature>
<gene>
    <name evidence="19" type="ORF">C0J50_15783</name>
</gene>
<keyword evidence="11" id="KW-0445">Lipid transport</keyword>
<feature type="transmembrane region" description="Helical" evidence="16">
    <location>
        <begin position="564"/>
        <end position="583"/>
    </location>
</feature>
<evidence type="ECO:0000256" key="15">
    <source>
        <dbReference type="ARBA" id="ARBA00047576"/>
    </source>
</evidence>
<comment type="subcellular location">
    <subcellularLocation>
        <location evidence="1">Cell membrane</location>
        <topology evidence="1">Multi-pass membrane protein</topology>
    </subcellularLocation>
</comment>
<dbReference type="PANTHER" id="PTHR24223:SF176">
    <property type="entry name" value="ATP-BINDING CASSETTE SUB-FAMILY C MEMBER 2"/>
    <property type="match status" value="1"/>
</dbReference>
<feature type="transmembrane region" description="Helical" evidence="16">
    <location>
        <begin position="689"/>
        <end position="709"/>
    </location>
</feature>
<feature type="transmembrane region" description="Helical" evidence="16">
    <location>
        <begin position="190"/>
        <end position="212"/>
    </location>
</feature>
<feature type="domain" description="ABC transmembrane type-1" evidence="18">
    <location>
        <begin position="426"/>
        <end position="706"/>
    </location>
</feature>
<evidence type="ECO:0000256" key="4">
    <source>
        <dbReference type="ARBA" id="ARBA00022475"/>
    </source>
</evidence>
<dbReference type="GO" id="GO:0006869">
    <property type="term" value="P:lipid transport"/>
    <property type="evidence" value="ECO:0007669"/>
    <property type="project" value="UniProtKB-KW"/>
</dbReference>
<feature type="non-terminal residue" evidence="19">
    <location>
        <position position="1"/>
    </location>
</feature>
<evidence type="ECO:0000256" key="16">
    <source>
        <dbReference type="SAM" id="Phobius"/>
    </source>
</evidence>
<evidence type="ECO:0000259" key="18">
    <source>
        <dbReference type="PROSITE" id="PS50929"/>
    </source>
</evidence>
<comment type="similarity">
    <text evidence="2">Belongs to the ABC transporter superfamily. ABCC family. Conjugate transporter (TC 3.A.1.208) subfamily.</text>
</comment>
<sequence>MAEGFLMEVCVDSVESAINAERGGAGRIELCSSLIEGGITPSVGLLQVVKENVQIPVYVMIRPRGGDFLYSEREVEVMRRDIELLKRHRADGFVLGALTEDGRVDAELCMELLATCRPLPVTFHRAFDMVHDPAVAVETLISLGFERILTSGCDSSALEGLPVLKRLVEQNASYLNRTDPDLPVCLERTVLVWVPLGFLWLLFALIMHIFDLQVLVMFMQEALRRKERAVDSGSLFLFWLLLVICDTFPFQTILRDALQQENISDLPRFCLFYIAYGFQLVALVLSAIADVPPDLKERTKKNPEAGAAFLSRITFNWFNWMVFNGYKRPLEQEDMWELNEKDSTGCITDKFEEIMKEELWKARQRLQKKLAKKKNSTLKSDREQNGLAKGVSQDILVMVKDLSYYYPDSWLVLTIMKTFKWILLESAIFKLLQDLFSFVSPQLLKVMISFTQDKSIHTWWGYFYAVLLLIVAILQSLFLQQYFQRCFALGMKVRTAIMAVVYKKALVMSNNARKESTVGETVNLMSADAQRFNDVTNFVHLLWSCPLQIILSIAFLWIELGPSVLAGLLVMLLMVPVNGLLATKSKTYQMKNMKFKDKRMKMMTEILNGIKILKLYAWEPSFQTQVNDIREKELKVMKKFAYLSSVSTFIFSCAPALVSLATFAVFVSASPDNILDAQKAFTSISLFNILRFPLAMLPMLISSIVQTAVSKNRLEKFLGGEDLDTMAVQHSDNKGAAVSVNNGTFTWDIDSEPALKNVSLDIKEGRLVAVVGAVGSGKSSLISALLGELHNLSGSVHIKGSVAYVPQQAWIQNATLKDNILFGSTEDVKRFQTVVEACALNPDLELLPGGAQTEIGEKGINLSGGQKQRVSLARAAYSSADVFLLDDPLSAVDAHVGKHLFERVIGPNGLLKNKTRILITHGISFLPHVDEIVVLVDGVVSEVGSYDSLRASKGAFSEFLDIYSKEENKSNEPKETPSDLEMIDIVPESQEPQADSPAEDIVSVVLKRENSLRHTKSKQRRTFVNMNELVSLSISIKLRRNSSARPKIDAEQTKKGQRLIEKETMESGKVKFSVYLQYLRSLGWGFTTMFITVYFVQNIAFIGQNLWLSEWTNDAIDYPNGSTYPAHIRDMRIGVFGALGVAQGILVFLGTLLLADAAIRASRILHSRLLSNILKAPMLFFDTTPSGRVVNRFAKDMLTVDEMIPMSFRSWILCLFGVLGTLFVICLATPLFTAVIVPLAVVYYFVQRFYVATSRQLRRLDSVSRSPIYSHFGETVAGLSVIRAYRHQERFLEHNRATIDNNLKSVYPWIVSNRWLAIRLEFLGNLVVFFSALFAVLSRESLDSGLVGLSISYALNVTQTLNWLVRMTSELETNIVAVERVSEYTEIPSEAPWLTEIRPPNDWPSEGKIQFEDYKVRYRPELELVLHGITCNIEDSEKIGIVGRTGAGKSSLTNCLFRIMEAAEGRIMIDGVNISTLGLHSLRNRITIIPQDPVLFSGTLRMNLDPFEVFGDEDIWKVIELAHLKGYVMTLPAGLHHEVAEGGENLSVGQRQLLCLARALLRKSKILILDEATAAVDLETDELIQITINREFSECTVLTIAHRINTILNSTRVMVLDSGKIVEFDSPSVLFEKRGHFYSLAREAGISS</sequence>
<keyword evidence="7" id="KW-0547">Nucleotide-binding</keyword>
<proteinExistence type="inferred from homology"/>
<feature type="transmembrane region" description="Helical" evidence="16">
    <location>
        <begin position="538"/>
        <end position="558"/>
    </location>
</feature>
<dbReference type="SUPFAM" id="SSF110395">
    <property type="entry name" value="CutC-like"/>
    <property type="match status" value="1"/>
</dbReference>
<comment type="catalytic activity">
    <reaction evidence="15">
        <text>17beta-estradiol 17-O-(beta-D-glucuronate)(in) + ATP + H2O = 17beta-estradiol 17-O-(beta-D-glucuronate)(out) + ADP + phosphate + H(+)</text>
        <dbReference type="Rhea" id="RHEA:60128"/>
        <dbReference type="ChEBI" id="CHEBI:15377"/>
        <dbReference type="ChEBI" id="CHEBI:15378"/>
        <dbReference type="ChEBI" id="CHEBI:30616"/>
        <dbReference type="ChEBI" id="CHEBI:43474"/>
        <dbReference type="ChEBI" id="CHEBI:82961"/>
        <dbReference type="ChEBI" id="CHEBI:456216"/>
    </reaction>
    <physiologicalReaction direction="left-to-right" evidence="15">
        <dbReference type="Rhea" id="RHEA:60129"/>
    </physiologicalReaction>
</comment>
<evidence type="ECO:0000256" key="6">
    <source>
        <dbReference type="ARBA" id="ARBA00022737"/>
    </source>
</evidence>
<dbReference type="Gene3D" id="3.40.50.300">
    <property type="entry name" value="P-loop containing nucleotide triphosphate hydrolases"/>
    <property type="match status" value="2"/>
</dbReference>
<keyword evidence="5 16" id="KW-0812">Transmembrane</keyword>
<dbReference type="GO" id="GO:0016324">
    <property type="term" value="C:apical plasma membrane"/>
    <property type="evidence" value="ECO:0007669"/>
    <property type="project" value="TreeGrafter"/>
</dbReference>
<evidence type="ECO:0000256" key="2">
    <source>
        <dbReference type="ARBA" id="ARBA00009726"/>
    </source>
</evidence>
<dbReference type="InterPro" id="IPR036640">
    <property type="entry name" value="ABC1_TM_sf"/>
</dbReference>
<dbReference type="SUPFAM" id="SSF90123">
    <property type="entry name" value="ABC transporter transmembrane region"/>
    <property type="match status" value="2"/>
</dbReference>
<evidence type="ECO:0000256" key="12">
    <source>
        <dbReference type="ARBA" id="ARBA00023136"/>
    </source>
</evidence>
<evidence type="ECO:0000256" key="3">
    <source>
        <dbReference type="ARBA" id="ARBA00022448"/>
    </source>
</evidence>
<dbReference type="Pfam" id="PF03932">
    <property type="entry name" value="CutC"/>
    <property type="match status" value="1"/>
</dbReference>
<evidence type="ECO:0000256" key="5">
    <source>
        <dbReference type="ARBA" id="ARBA00022692"/>
    </source>
</evidence>
<dbReference type="InterPro" id="IPR027417">
    <property type="entry name" value="P-loop_NTPase"/>
</dbReference>
<evidence type="ECO:0000256" key="9">
    <source>
        <dbReference type="ARBA" id="ARBA00022967"/>
    </source>
</evidence>
<evidence type="ECO:0000256" key="10">
    <source>
        <dbReference type="ARBA" id="ARBA00022989"/>
    </source>
</evidence>
<evidence type="ECO:0000313" key="20">
    <source>
        <dbReference type="Proteomes" id="UP001205998"/>
    </source>
</evidence>
<keyword evidence="20" id="KW-1185">Reference proteome</keyword>
<feature type="transmembrane region" description="Helical" evidence="16">
    <location>
        <begin position="1081"/>
        <end position="1102"/>
    </location>
</feature>
<feature type="transmembrane region" description="Helical" evidence="16">
    <location>
        <begin position="233"/>
        <end position="251"/>
    </location>
</feature>
<feature type="transmembrane region" description="Helical" evidence="16">
    <location>
        <begin position="1133"/>
        <end position="1159"/>
    </location>
</feature>
<dbReference type="Pfam" id="PF00005">
    <property type="entry name" value="ABC_tran"/>
    <property type="match status" value="2"/>
</dbReference>
<evidence type="ECO:0000256" key="1">
    <source>
        <dbReference type="ARBA" id="ARBA00004651"/>
    </source>
</evidence>
<dbReference type="PROSITE" id="PS50929">
    <property type="entry name" value="ABC_TM1F"/>
    <property type="match status" value="2"/>
</dbReference>
<dbReference type="GO" id="GO:0005524">
    <property type="term" value="F:ATP binding"/>
    <property type="evidence" value="ECO:0007669"/>
    <property type="project" value="UniProtKB-KW"/>
</dbReference>
<comment type="catalytic activity">
    <reaction evidence="14">
        <text>leukotriene C4(in) + ATP + H2O = leukotriene C4(out) + ADP + phosphate + H(+)</text>
        <dbReference type="Rhea" id="RHEA:38963"/>
        <dbReference type="ChEBI" id="CHEBI:15377"/>
        <dbReference type="ChEBI" id="CHEBI:15378"/>
        <dbReference type="ChEBI" id="CHEBI:30616"/>
        <dbReference type="ChEBI" id="CHEBI:43474"/>
        <dbReference type="ChEBI" id="CHEBI:57973"/>
        <dbReference type="ChEBI" id="CHEBI:456216"/>
    </reaction>
    <physiologicalReaction direction="left-to-right" evidence="14">
        <dbReference type="Rhea" id="RHEA:38964"/>
    </physiologicalReaction>
</comment>
<keyword evidence="12 16" id="KW-0472">Membrane</keyword>
<dbReference type="InterPro" id="IPR017871">
    <property type="entry name" value="ABC_transporter-like_CS"/>
</dbReference>
<dbReference type="InterPro" id="IPR050173">
    <property type="entry name" value="ABC_transporter_C-like"/>
</dbReference>
<dbReference type="CDD" id="cd03244">
    <property type="entry name" value="ABCC_MRP_domain2"/>
    <property type="match status" value="1"/>
</dbReference>
<dbReference type="HAMAP" id="MF_00795">
    <property type="entry name" value="CutC"/>
    <property type="match status" value="1"/>
</dbReference>
<name>A0AAD5AZV0_SILAS</name>
<dbReference type="Gene3D" id="3.20.20.380">
    <property type="entry name" value="Copper homeostasis (CutC) domain"/>
    <property type="match status" value="1"/>
</dbReference>
<dbReference type="Gene3D" id="1.20.1560.10">
    <property type="entry name" value="ABC transporter type 1, transmembrane domain"/>
    <property type="match status" value="2"/>
</dbReference>
<evidence type="ECO:0000256" key="14">
    <source>
        <dbReference type="ARBA" id="ARBA00047523"/>
    </source>
</evidence>
<dbReference type="PROSITE" id="PS00211">
    <property type="entry name" value="ABC_TRANSPORTER_1"/>
    <property type="match status" value="2"/>
</dbReference>
<dbReference type="InterPro" id="IPR011527">
    <property type="entry name" value="ABC1_TM_dom"/>
</dbReference>
<dbReference type="CDD" id="cd18603">
    <property type="entry name" value="ABC_6TM_MRP1_2_3_6_D2_like"/>
    <property type="match status" value="1"/>
</dbReference>
<keyword evidence="8" id="KW-0067">ATP-binding</keyword>
<dbReference type="EMBL" id="MU551579">
    <property type="protein sequence ID" value="KAI5624637.1"/>
    <property type="molecule type" value="Genomic_DNA"/>
</dbReference>
<feature type="domain" description="ABC transmembrane type-1" evidence="18">
    <location>
        <begin position="1095"/>
        <end position="1373"/>
    </location>
</feature>
<dbReference type="Pfam" id="PF00664">
    <property type="entry name" value="ABC_membrane"/>
    <property type="match status" value="2"/>
</dbReference>
<evidence type="ECO:0000313" key="19">
    <source>
        <dbReference type="EMBL" id="KAI5624637.1"/>
    </source>
</evidence>
<dbReference type="InterPro" id="IPR003593">
    <property type="entry name" value="AAA+_ATPase"/>
</dbReference>
<dbReference type="Proteomes" id="UP001205998">
    <property type="component" value="Unassembled WGS sequence"/>
</dbReference>
<dbReference type="NCBIfam" id="TIGR00957">
    <property type="entry name" value="MRP_assoc_pro"/>
    <property type="match status" value="1"/>
</dbReference>
<dbReference type="GO" id="GO:0016887">
    <property type="term" value="F:ATP hydrolysis activity"/>
    <property type="evidence" value="ECO:0007669"/>
    <property type="project" value="InterPro"/>
</dbReference>
<keyword evidence="10 16" id="KW-1133">Transmembrane helix</keyword>
<comment type="caution">
    <text evidence="19">The sequence shown here is derived from an EMBL/GenBank/DDBJ whole genome shotgun (WGS) entry which is preliminary data.</text>
</comment>
<dbReference type="FunFam" id="1.20.1560.10:FF:000007">
    <property type="entry name" value="ATP-binding cassette subfamily C member 1"/>
    <property type="match status" value="1"/>
</dbReference>
<dbReference type="InterPro" id="IPR005627">
    <property type="entry name" value="CutC-like"/>
</dbReference>
<keyword evidence="3" id="KW-0813">Transport</keyword>